<dbReference type="PANTHER" id="PTHR42722">
    <property type="entry name" value="LEUCINE DEHYDROGENASE"/>
    <property type="match status" value="1"/>
</dbReference>
<dbReference type="Pfam" id="PF02812">
    <property type="entry name" value="ELFV_dehydrog_N"/>
    <property type="match status" value="1"/>
</dbReference>
<name>A0A8J1T8Y2_OWEFU</name>
<dbReference type="InterPro" id="IPR046346">
    <property type="entry name" value="Aminoacid_DH-like_N_sf"/>
</dbReference>
<dbReference type="GO" id="GO:0016639">
    <property type="term" value="F:oxidoreductase activity, acting on the CH-NH2 group of donors, NAD or NADP as acceptor"/>
    <property type="evidence" value="ECO:0007669"/>
    <property type="project" value="InterPro"/>
</dbReference>
<dbReference type="PRINTS" id="PR00082">
    <property type="entry name" value="GLFDHDRGNASE"/>
</dbReference>
<dbReference type="InterPro" id="IPR016211">
    <property type="entry name" value="Glu/Phe/Leu/Val/Trp_DH_bac/arc"/>
</dbReference>
<evidence type="ECO:0000256" key="2">
    <source>
        <dbReference type="ARBA" id="ARBA00023002"/>
    </source>
</evidence>
<proteinExistence type="inferred from homology"/>
<organism evidence="5 6">
    <name type="scientific">Owenia fusiformis</name>
    <name type="common">Polychaete worm</name>
    <dbReference type="NCBI Taxonomy" id="6347"/>
    <lineage>
        <taxon>Eukaryota</taxon>
        <taxon>Metazoa</taxon>
        <taxon>Spiralia</taxon>
        <taxon>Lophotrochozoa</taxon>
        <taxon>Annelida</taxon>
        <taxon>Polychaeta</taxon>
        <taxon>Sedentaria</taxon>
        <taxon>Canalipalpata</taxon>
        <taxon>Sabellida</taxon>
        <taxon>Oweniida</taxon>
        <taxon>Oweniidae</taxon>
        <taxon>Owenia</taxon>
    </lineage>
</organism>
<evidence type="ECO:0000256" key="4">
    <source>
        <dbReference type="RuleBase" id="RU004417"/>
    </source>
</evidence>
<feature type="non-terminal residue" evidence="5">
    <location>
        <position position="524"/>
    </location>
</feature>
<dbReference type="InterPro" id="IPR036291">
    <property type="entry name" value="NAD(P)-bd_dom_sf"/>
</dbReference>
<dbReference type="GO" id="GO:0006520">
    <property type="term" value="P:amino acid metabolic process"/>
    <property type="evidence" value="ECO:0007669"/>
    <property type="project" value="InterPro"/>
</dbReference>
<dbReference type="Gene3D" id="3.40.50.10860">
    <property type="entry name" value="Leucine Dehydrogenase, chain A, domain 1"/>
    <property type="match status" value="1"/>
</dbReference>
<comment type="caution">
    <text evidence="5">The sequence shown here is derived from an EMBL/GenBank/DDBJ whole genome shotgun (WGS) entry which is preliminary data.</text>
</comment>
<dbReference type="SMART" id="SM00839">
    <property type="entry name" value="ELFV_dehydrog"/>
    <property type="match status" value="1"/>
</dbReference>
<keyword evidence="6" id="KW-1185">Reference proteome</keyword>
<dbReference type="SUPFAM" id="SSF53223">
    <property type="entry name" value="Aminoacid dehydrogenase-like, N-terminal domain"/>
    <property type="match status" value="1"/>
</dbReference>
<dbReference type="InterPro" id="IPR006095">
    <property type="entry name" value="Glu/Leu/Phe/Val/Trp_DH"/>
</dbReference>
<dbReference type="PANTHER" id="PTHR42722:SF1">
    <property type="entry name" value="VALINE DEHYDROGENASE"/>
    <property type="match status" value="1"/>
</dbReference>
<dbReference type="EMBL" id="CAIIXF020000005">
    <property type="protein sequence ID" value="CAH1783520.1"/>
    <property type="molecule type" value="Genomic_DNA"/>
</dbReference>
<gene>
    <name evidence="5" type="ORF">OFUS_LOCUS9857</name>
</gene>
<keyword evidence="2 4" id="KW-0560">Oxidoreductase</keyword>
<evidence type="ECO:0000313" key="5">
    <source>
        <dbReference type="EMBL" id="CAH1783520.1"/>
    </source>
</evidence>
<sequence length="524" mass="58296">YLTVPLCFNCSIRNFKNVNNLNKKLNNVAQLNCHVLNQSKLSVDGYYRQVRCFTSESKDNLECATLLEKSPSEFVTYLQKCKIKRCHIIYDRQSKKAKASHRELQELADYMNEESNEAFKDHEGIFFQVGMRSGCLLSAFLWNTTRGQAVGGIRLWRYKTVVDYLKDGLRLSHAMGIKSALAGLWNGGGKGIIAEPPENQHLVPDFRQKMFFDYGDFLTSLNGCFIPGDGAGICPQDIMLMYQRSRYVSHVSSDNGGLGNPSEYTAYGVVCAMEAALDFLDMGSLDGKTIAIQGTGNVATILIEDLLEKGVEHIYVTDCNQKRIDDVNDAFAQVGRDRLVTQKVPIDDNSVLAYPCDILSPCAVGNVLTKETIPQIHAKIVCGAANNQLGCDKDDELLAENGVTYIVDSLANRMGIVQCASEIYGRLPNDPAILRHFDKTWENSIYVMVKRILQTAKDENITPAVAATRIADTLNLEPNPIWPNRAHLIVESLVKDGWSEHNDFCRHRTSFPGTALQDGVECAA</sequence>
<dbReference type="Gene3D" id="3.40.50.720">
    <property type="entry name" value="NAD(P)-binding Rossmann-like Domain"/>
    <property type="match status" value="1"/>
</dbReference>
<dbReference type="Pfam" id="PF00208">
    <property type="entry name" value="ELFV_dehydrog"/>
    <property type="match status" value="1"/>
</dbReference>
<protein>
    <submittedName>
        <fullName evidence="5">Uncharacterized protein</fullName>
    </submittedName>
</protein>
<evidence type="ECO:0000256" key="3">
    <source>
        <dbReference type="ARBA" id="ARBA00023027"/>
    </source>
</evidence>
<dbReference type="Proteomes" id="UP000749559">
    <property type="component" value="Unassembled WGS sequence"/>
</dbReference>
<reference evidence="5" key="1">
    <citation type="submission" date="2022-03" db="EMBL/GenBank/DDBJ databases">
        <authorList>
            <person name="Martin C."/>
        </authorList>
    </citation>
    <scope>NUCLEOTIDE SEQUENCE</scope>
</reference>
<dbReference type="OrthoDB" id="6413352at2759"/>
<dbReference type="AlphaFoldDB" id="A0A8J1T8Y2"/>
<accession>A0A8J1T8Y2</accession>
<keyword evidence="3" id="KW-0520">NAD</keyword>
<comment type="similarity">
    <text evidence="1 4">Belongs to the Glu/Leu/Phe/Val dehydrogenases family.</text>
</comment>
<dbReference type="SUPFAM" id="SSF51735">
    <property type="entry name" value="NAD(P)-binding Rossmann-fold domains"/>
    <property type="match status" value="1"/>
</dbReference>
<dbReference type="InterPro" id="IPR006097">
    <property type="entry name" value="Glu/Leu/Phe/Val/Trp_DH_dimer"/>
</dbReference>
<evidence type="ECO:0000256" key="1">
    <source>
        <dbReference type="ARBA" id="ARBA00006382"/>
    </source>
</evidence>
<evidence type="ECO:0000313" key="6">
    <source>
        <dbReference type="Proteomes" id="UP000749559"/>
    </source>
</evidence>
<dbReference type="InterPro" id="IPR006096">
    <property type="entry name" value="Glu/Leu/Phe/Val/Trp_DH_C"/>
</dbReference>